<reference evidence="1 2" key="1">
    <citation type="submission" date="2019-10" db="EMBL/GenBank/DDBJ databases">
        <authorList>
            <person name="Karimi E."/>
        </authorList>
    </citation>
    <scope>NUCLEOTIDE SEQUENCE [LARGE SCALE GENOMIC DNA]</scope>
    <source>
        <strain evidence="1">Sphingobacterium sp. 8BC</strain>
    </source>
</reference>
<gene>
    <name evidence="1" type="ORF">SPHINGO8BC_70022</name>
</gene>
<dbReference type="InterPro" id="IPR043749">
    <property type="entry name" value="DUF5694"/>
</dbReference>
<evidence type="ECO:0000313" key="2">
    <source>
        <dbReference type="Proteomes" id="UP000432350"/>
    </source>
</evidence>
<dbReference type="Pfam" id="PF18950">
    <property type="entry name" value="DUF5694"/>
    <property type="match status" value="1"/>
</dbReference>
<evidence type="ECO:0000313" key="1">
    <source>
        <dbReference type="EMBL" id="VXD06449.1"/>
    </source>
</evidence>
<name>A0A654DKG4_SPHMU</name>
<dbReference type="Proteomes" id="UP000432350">
    <property type="component" value="Unassembled WGS sequence"/>
</dbReference>
<sequence length="293" mass="33465">MDKTARKIQLTERKAGKNIKPFLTQMLIKTIQIRNIGIALGVLFFGNSYAQQKIEVLNFGTFHMSYTPDAHKVEFDEKDQKNRRETYHVAKLLADFKPTIICVEVISEKNKELNSDYRSFIDDKGHKAKFGGEIALIAYEVGKLAGVKTIYGIDEQQTAAYNYNIANELENQVDTVTYKNYMGKIMKEFTHIDQLSILDKLKVFNHKETLQKFINVNADILTYSSTKGNFEGADEATKFYGRNLRILSNLNQIPVTAQDRILLITGATHAAFLGEFLQRSPKYKLVEVAEYLQ</sequence>
<proteinExistence type="predicted"/>
<accession>A0A654DKG4</accession>
<protein>
    <submittedName>
        <fullName evidence="1">Uncharacterized protein</fullName>
    </submittedName>
</protein>
<dbReference type="EMBL" id="CABWMV010000026">
    <property type="protein sequence ID" value="VXD06449.1"/>
    <property type="molecule type" value="Genomic_DNA"/>
</dbReference>
<dbReference type="AlphaFoldDB" id="A0A654DKG4"/>
<organism evidence="1 2">
    <name type="scientific">Sphingobacterium multivorum</name>
    <dbReference type="NCBI Taxonomy" id="28454"/>
    <lineage>
        <taxon>Bacteria</taxon>
        <taxon>Pseudomonadati</taxon>
        <taxon>Bacteroidota</taxon>
        <taxon>Sphingobacteriia</taxon>
        <taxon>Sphingobacteriales</taxon>
        <taxon>Sphingobacteriaceae</taxon>
        <taxon>Sphingobacterium</taxon>
    </lineage>
</organism>